<dbReference type="OrthoDB" id="9803916at2"/>
<dbReference type="RefSeq" id="WP_149309972.1">
    <property type="nucleotide sequence ID" value="NZ_SRSD01000014.1"/>
</dbReference>
<dbReference type="SMART" id="SM00849">
    <property type="entry name" value="Lactamase_B"/>
    <property type="match status" value="1"/>
</dbReference>
<dbReference type="Proteomes" id="UP000324298">
    <property type="component" value="Unassembled WGS sequence"/>
</dbReference>
<evidence type="ECO:0000313" key="2">
    <source>
        <dbReference type="EMBL" id="KAA0888001.1"/>
    </source>
</evidence>
<evidence type="ECO:0000313" key="3">
    <source>
        <dbReference type="Proteomes" id="UP000324298"/>
    </source>
</evidence>
<accession>A0A5A9X8P7</accession>
<organism evidence="2 3">
    <name type="scientific">Oryzomonas rubra</name>
    <dbReference type="NCBI Taxonomy" id="2509454"/>
    <lineage>
        <taxon>Bacteria</taxon>
        <taxon>Pseudomonadati</taxon>
        <taxon>Thermodesulfobacteriota</taxon>
        <taxon>Desulfuromonadia</taxon>
        <taxon>Geobacterales</taxon>
        <taxon>Geobacteraceae</taxon>
        <taxon>Oryzomonas</taxon>
    </lineage>
</organism>
<dbReference type="GO" id="GO:0016787">
    <property type="term" value="F:hydrolase activity"/>
    <property type="evidence" value="ECO:0007669"/>
    <property type="project" value="UniProtKB-KW"/>
</dbReference>
<dbReference type="Pfam" id="PF12706">
    <property type="entry name" value="Lactamase_B_2"/>
    <property type="match status" value="1"/>
</dbReference>
<reference evidence="2 3" key="1">
    <citation type="submission" date="2019-04" db="EMBL/GenBank/DDBJ databases">
        <title>Geobacter ruber sp. nov., ferric-reducing bacteria isolated from paddy soil.</title>
        <authorList>
            <person name="Xu Z."/>
            <person name="Masuda Y."/>
            <person name="Itoh H."/>
            <person name="Senoo K."/>
        </authorList>
    </citation>
    <scope>NUCLEOTIDE SEQUENCE [LARGE SCALE GENOMIC DNA]</scope>
    <source>
        <strain evidence="2 3">Red88</strain>
    </source>
</reference>
<protein>
    <submittedName>
        <fullName evidence="2">MBL fold metallo-hydrolase</fullName>
    </submittedName>
</protein>
<gene>
    <name evidence="2" type="ORF">ET418_17815</name>
</gene>
<sequence length="256" mass="28206">MKICSLASGSKGNCLYVETGDTRLLIDVGLSLRETLLRMEARGIDAAAVHAVLVSHEHIDHIRSVGSFARKFKVPVVASHLVCKKAEKYLHKTQLIEFEAGCALTLRDVQVDPFPITHDACDPVGFILESGEGRCGSATDLGIATRLVAEKLRGCRALNLESNHDVEMLMNGPYPWELKQRIKSRHGHLSNEESLELLFDLAHAGLEALVMAHLSEVNNHPDHVVRTTDTFLRNQNVCAPRIVIGDQYSASDVLEV</sequence>
<feature type="domain" description="Metallo-beta-lactamase" evidence="1">
    <location>
        <begin position="11"/>
        <end position="188"/>
    </location>
</feature>
<dbReference type="Gene3D" id="3.60.15.10">
    <property type="entry name" value="Ribonuclease Z/Hydroxyacylglutathione hydrolase-like"/>
    <property type="match status" value="1"/>
</dbReference>
<comment type="caution">
    <text evidence="2">The sequence shown here is derived from an EMBL/GenBank/DDBJ whole genome shotgun (WGS) entry which is preliminary data.</text>
</comment>
<keyword evidence="3" id="KW-1185">Reference proteome</keyword>
<dbReference type="InterPro" id="IPR052533">
    <property type="entry name" value="WalJ/YycJ-like"/>
</dbReference>
<dbReference type="EMBL" id="SRSD01000014">
    <property type="protein sequence ID" value="KAA0888001.1"/>
    <property type="molecule type" value="Genomic_DNA"/>
</dbReference>
<dbReference type="PANTHER" id="PTHR47619">
    <property type="entry name" value="METALLO-HYDROLASE YYCJ-RELATED"/>
    <property type="match status" value="1"/>
</dbReference>
<dbReference type="AlphaFoldDB" id="A0A5A9X8P7"/>
<dbReference type="InterPro" id="IPR036866">
    <property type="entry name" value="RibonucZ/Hydroxyglut_hydro"/>
</dbReference>
<dbReference type="InterPro" id="IPR001279">
    <property type="entry name" value="Metallo-B-lactamas"/>
</dbReference>
<keyword evidence="2" id="KW-0378">Hydrolase</keyword>
<evidence type="ECO:0000259" key="1">
    <source>
        <dbReference type="SMART" id="SM00849"/>
    </source>
</evidence>
<dbReference type="SUPFAM" id="SSF56281">
    <property type="entry name" value="Metallo-hydrolase/oxidoreductase"/>
    <property type="match status" value="1"/>
</dbReference>
<dbReference type="PANTHER" id="PTHR47619:SF1">
    <property type="entry name" value="EXODEOXYRIBONUCLEASE WALJ"/>
    <property type="match status" value="1"/>
</dbReference>
<name>A0A5A9X8P7_9BACT</name>
<proteinExistence type="predicted"/>